<dbReference type="GO" id="GO:0008817">
    <property type="term" value="F:corrinoid adenosyltransferase activity"/>
    <property type="evidence" value="ECO:0007669"/>
    <property type="project" value="UniProtKB-EC"/>
</dbReference>
<dbReference type="Pfam" id="PF02572">
    <property type="entry name" value="CobA_CobO_BtuR"/>
    <property type="match status" value="1"/>
</dbReference>
<dbReference type="InterPro" id="IPR003724">
    <property type="entry name" value="CblAdoTrfase_CobA"/>
</dbReference>
<dbReference type="PIRSF" id="PIRSF015617">
    <property type="entry name" value="Adensltrnsf_CobA"/>
    <property type="match status" value="1"/>
</dbReference>
<dbReference type="InterPro" id="IPR027417">
    <property type="entry name" value="P-loop_NTPase"/>
</dbReference>
<gene>
    <name evidence="1" type="primary">btuR</name>
    <name evidence="1" type="ORF">NCTC10254_01928</name>
</gene>
<dbReference type="SUPFAM" id="SSF52540">
    <property type="entry name" value="P-loop containing nucleoside triphosphate hydrolases"/>
    <property type="match status" value="1"/>
</dbReference>
<organism evidence="1 2">
    <name type="scientific">Corynebacterium matruchotii</name>
    <dbReference type="NCBI Taxonomy" id="43768"/>
    <lineage>
        <taxon>Bacteria</taxon>
        <taxon>Bacillati</taxon>
        <taxon>Actinomycetota</taxon>
        <taxon>Actinomycetes</taxon>
        <taxon>Mycobacteriales</taxon>
        <taxon>Corynebacteriaceae</taxon>
        <taxon>Corynebacterium</taxon>
    </lineage>
</organism>
<dbReference type="Gene3D" id="3.40.50.300">
    <property type="entry name" value="P-loop containing nucleotide triphosphate hydrolases"/>
    <property type="match status" value="1"/>
</dbReference>
<dbReference type="AlphaFoldDB" id="A0A3S4YEJ6"/>
<protein>
    <submittedName>
        <fullName evidence="1">Cobinamide adenolsyltransferase</fullName>
        <ecNumber evidence="1">2.5.1.17</ecNumber>
    </submittedName>
</protein>
<name>A0A3S4YEJ6_9CORY</name>
<keyword evidence="1" id="KW-0808">Transferase</keyword>
<evidence type="ECO:0000313" key="2">
    <source>
        <dbReference type="Proteomes" id="UP000249886"/>
    </source>
</evidence>
<dbReference type="Proteomes" id="UP000249886">
    <property type="component" value="Unassembled WGS sequence"/>
</dbReference>
<dbReference type="GO" id="GO:0005524">
    <property type="term" value="F:ATP binding"/>
    <property type="evidence" value="ECO:0007669"/>
    <property type="project" value="InterPro"/>
</dbReference>
<dbReference type="GO" id="GO:0009236">
    <property type="term" value="P:cobalamin biosynthetic process"/>
    <property type="evidence" value="ECO:0007669"/>
    <property type="project" value="InterPro"/>
</dbReference>
<dbReference type="RefSeq" id="WP_005525714.1">
    <property type="nucleotide sequence ID" value="NZ_CAUOLB010000003.1"/>
</dbReference>
<evidence type="ECO:0000313" key="1">
    <source>
        <dbReference type="EMBL" id="SPW30819.1"/>
    </source>
</evidence>
<dbReference type="PANTHER" id="PTHR46638">
    <property type="entry name" value="CORRINOID ADENOSYLTRANSFERASE"/>
    <property type="match status" value="1"/>
</dbReference>
<dbReference type="EMBL" id="UARK01000023">
    <property type="protein sequence ID" value="SPW30819.1"/>
    <property type="molecule type" value="Genomic_DNA"/>
</dbReference>
<proteinExistence type="predicted"/>
<dbReference type="NCBIfam" id="TIGR00708">
    <property type="entry name" value="cobA"/>
    <property type="match status" value="1"/>
</dbReference>
<dbReference type="PANTHER" id="PTHR46638:SF1">
    <property type="entry name" value="CORRINOID ADENOSYLTRANSFERASE"/>
    <property type="match status" value="1"/>
</dbReference>
<dbReference type="CDD" id="cd00561">
    <property type="entry name" value="CobA_ACA"/>
    <property type="match status" value="1"/>
</dbReference>
<dbReference type="EC" id="2.5.1.17" evidence="1"/>
<dbReference type="NCBIfam" id="NF004637">
    <property type="entry name" value="PRK05986.1"/>
    <property type="match status" value="1"/>
</dbReference>
<sequence>MPKGKIDPANIPDDGLTTKQRRSLPITAIHTGPGKGKSTAAFGMALRGWNNGFNIGVFQFVKSKTWNSGEEAVFKRLGQLHDETGVGGSVEWQKLGEGWSWLRKTSSEEELAQHANEGWQEIKRRLQAETHDMYVLDEFTYPITWGWIDIDDVVETLQNRPGTQHVIMTGRNADPKLIEIADLVTEMTKVKHPMDAGRKGQAGIEW</sequence>
<accession>A0A3S4YEJ6</accession>
<comment type="caution">
    <text evidence="1">The sequence shown here is derived from an EMBL/GenBank/DDBJ whole genome shotgun (WGS) entry which is preliminary data.</text>
</comment>
<reference evidence="1 2" key="1">
    <citation type="submission" date="2018-06" db="EMBL/GenBank/DDBJ databases">
        <authorList>
            <consortium name="Pathogen Informatics"/>
            <person name="Doyle S."/>
        </authorList>
    </citation>
    <scope>NUCLEOTIDE SEQUENCE [LARGE SCALE GENOMIC DNA]</scope>
    <source>
        <strain evidence="1 2">NCTC10254</strain>
    </source>
</reference>
<dbReference type="GeneID" id="84574134"/>